<keyword evidence="2" id="KW-0472">Membrane</keyword>
<evidence type="ECO:0000313" key="4">
    <source>
        <dbReference type="Proteomes" id="UP001642540"/>
    </source>
</evidence>
<feature type="compositionally biased region" description="Acidic residues" evidence="1">
    <location>
        <begin position="206"/>
        <end position="225"/>
    </location>
</feature>
<protein>
    <submittedName>
        <fullName evidence="3">Uncharacterized protein</fullName>
    </submittedName>
</protein>
<evidence type="ECO:0000256" key="2">
    <source>
        <dbReference type="SAM" id="Phobius"/>
    </source>
</evidence>
<feature type="region of interest" description="Disordered" evidence="1">
    <location>
        <begin position="206"/>
        <end position="240"/>
    </location>
</feature>
<dbReference type="EMBL" id="CAXLJM020000027">
    <property type="protein sequence ID" value="CAL8094449.1"/>
    <property type="molecule type" value="Genomic_DNA"/>
</dbReference>
<evidence type="ECO:0000256" key="1">
    <source>
        <dbReference type="SAM" id="MobiDB-lite"/>
    </source>
</evidence>
<keyword evidence="4" id="KW-1185">Reference proteome</keyword>
<accession>A0ABP1Q979</accession>
<reference evidence="3 4" key="1">
    <citation type="submission" date="2024-08" db="EMBL/GenBank/DDBJ databases">
        <authorList>
            <person name="Cucini C."/>
            <person name="Frati F."/>
        </authorList>
    </citation>
    <scope>NUCLEOTIDE SEQUENCE [LARGE SCALE GENOMIC DNA]</scope>
</reference>
<dbReference type="Proteomes" id="UP001642540">
    <property type="component" value="Unassembled WGS sequence"/>
</dbReference>
<sequence>MEYEAIRLRNRKHVRFISWIDMLIAILMIAYFSYKFILSDLNDVTRPPFSPGRGFAEFLFTSICIVYSTQFFIAVLLLTSTNRSEKLENACVKCQIWICISHFLLTTLATELFILGFNLIRPGATTEQTVTFSIATVICLLKTGFRIFAERSVKEYLRDIYSVPGVQFSDSMYFAPRHLTTHYAQNYHHHHHHHHHLCNHHQAIVDDNDDQDQDNYQEEEEEEEEERHNTSSPYRYSPYRARPYYDYDYDEYDYEYDEDNVRDYRDRRYEYDVV</sequence>
<proteinExistence type="predicted"/>
<keyword evidence="2" id="KW-0812">Transmembrane</keyword>
<gene>
    <name evidence="3" type="ORF">ODALV1_LOCUS8778</name>
</gene>
<feature type="transmembrane region" description="Helical" evidence="2">
    <location>
        <begin position="129"/>
        <end position="149"/>
    </location>
</feature>
<feature type="transmembrane region" description="Helical" evidence="2">
    <location>
        <begin position="16"/>
        <end position="38"/>
    </location>
</feature>
<comment type="caution">
    <text evidence="3">The sequence shown here is derived from an EMBL/GenBank/DDBJ whole genome shotgun (WGS) entry which is preliminary data.</text>
</comment>
<keyword evidence="2" id="KW-1133">Transmembrane helix</keyword>
<organism evidence="3 4">
    <name type="scientific">Orchesella dallaii</name>
    <dbReference type="NCBI Taxonomy" id="48710"/>
    <lineage>
        <taxon>Eukaryota</taxon>
        <taxon>Metazoa</taxon>
        <taxon>Ecdysozoa</taxon>
        <taxon>Arthropoda</taxon>
        <taxon>Hexapoda</taxon>
        <taxon>Collembola</taxon>
        <taxon>Entomobryomorpha</taxon>
        <taxon>Entomobryoidea</taxon>
        <taxon>Orchesellidae</taxon>
        <taxon>Orchesellinae</taxon>
        <taxon>Orchesella</taxon>
    </lineage>
</organism>
<name>A0ABP1Q979_9HEXA</name>
<feature type="transmembrane region" description="Helical" evidence="2">
    <location>
        <begin position="90"/>
        <end position="117"/>
    </location>
</feature>
<evidence type="ECO:0000313" key="3">
    <source>
        <dbReference type="EMBL" id="CAL8094449.1"/>
    </source>
</evidence>
<feature type="transmembrane region" description="Helical" evidence="2">
    <location>
        <begin position="58"/>
        <end position="78"/>
    </location>
</feature>